<dbReference type="Gene3D" id="1.10.10.60">
    <property type="entry name" value="Homeodomain-like"/>
    <property type="match status" value="2"/>
</dbReference>
<dbReference type="KEGG" id="vpy:HZI73_07880"/>
<dbReference type="RefSeq" id="WP_212697701.1">
    <property type="nucleotide sequence ID" value="NZ_CP058649.1"/>
</dbReference>
<keyword evidence="4" id="KW-0812">Transmembrane</keyword>
<reference evidence="6" key="1">
    <citation type="submission" date="2020-07" db="EMBL/GenBank/DDBJ databases">
        <title>Vallitalea pronyensis genome.</title>
        <authorList>
            <person name="Postec A."/>
        </authorList>
    </citation>
    <scope>NUCLEOTIDE SEQUENCE</scope>
    <source>
        <strain evidence="6">FatNI3</strain>
    </source>
</reference>
<feature type="transmembrane region" description="Helical" evidence="4">
    <location>
        <begin position="12"/>
        <end position="33"/>
    </location>
</feature>
<keyword evidence="1" id="KW-0805">Transcription regulation</keyword>
<evidence type="ECO:0000256" key="4">
    <source>
        <dbReference type="SAM" id="Phobius"/>
    </source>
</evidence>
<dbReference type="PANTHER" id="PTHR43280:SF28">
    <property type="entry name" value="HTH-TYPE TRANSCRIPTIONAL ACTIVATOR RHAS"/>
    <property type="match status" value="1"/>
</dbReference>
<proteinExistence type="predicted"/>
<keyword evidence="4" id="KW-0472">Membrane</keyword>
<dbReference type="Pfam" id="PF12833">
    <property type="entry name" value="HTH_18"/>
    <property type="match status" value="1"/>
</dbReference>
<dbReference type="SUPFAM" id="SSF46689">
    <property type="entry name" value="Homeodomain-like"/>
    <property type="match status" value="1"/>
</dbReference>
<keyword evidence="2" id="KW-0238">DNA-binding</keyword>
<evidence type="ECO:0000256" key="2">
    <source>
        <dbReference type="ARBA" id="ARBA00023125"/>
    </source>
</evidence>
<dbReference type="Proteomes" id="UP000683246">
    <property type="component" value="Chromosome"/>
</dbReference>
<dbReference type="Pfam" id="PF17853">
    <property type="entry name" value="GGDEF_2"/>
    <property type="match status" value="1"/>
</dbReference>
<evidence type="ECO:0000313" key="7">
    <source>
        <dbReference type="Proteomes" id="UP000683246"/>
    </source>
</evidence>
<feature type="transmembrane region" description="Helical" evidence="4">
    <location>
        <begin position="299"/>
        <end position="320"/>
    </location>
</feature>
<keyword evidence="4" id="KW-1133">Transmembrane helix</keyword>
<gene>
    <name evidence="6" type="ORF">HZI73_07880</name>
</gene>
<sequence length="752" mass="87573">MKRKDRHISYYYKYLLSYIAILIIPILFLALYVDVRIFETLENEVITNDVNTLHQVKNGIESHLIQLQKIRNEIYMDTNKSSFYFKEDPMQAVQRIDELRAYQVTNPYLTDIFLYYCGDDYIYTSTGSCRLELMMKDFFHYKDWDYDDFYHTINTIQQPMFRSVEWVKLSNNTDHQYATMIYPLRESTAAPYAMLMFIMPKEFFDSRMHHVIDNHAKITVVMDDTDKIIVSSQHASFLYTDKFKRLITSTNRLNKTVIELEQKKYIAAFVQSDETGWTYITLSPQESIALKTKHVRRGFLYGILLVIGMGFLAIFISMRINYNPIKKLKNYSASIIHHVKGSKGELDVVKEAIDFLSDQNALLTDEVEHSSEASRQYMTMQILRGSMPLHDQVQKKAEKYGVLIHDYCTVAILYVNNNTDGILTRQGIIQMLKKAFSPTVNLYACEHFDCRKIIMILSFKELGDAALTEPFKDVQKAIKERYNISTAVGIGHCYEDKKLIPKAYIEASTAVDYRLIKGNGCVILFRDIMEQQIALASYPQENLKNITHFLKAGKIKEIEKELDHMVSYIKNNNTPIFIVRGLCFDIINQIFQTSQEMVNAFDNHANDVPDVFTLSKYDTVDELAAVAKDLSHDLCTQIIQQKEKEELSLIRDMVIYIKENYSDCCFSLQVMADHFNMSQSSLSMYFKDKTEQTILNYITRIKMDKAKELLISTEIPLSKLSLEVGYSNVTSFIRRFKQWEGITPGEYRKKYV</sequence>
<dbReference type="GO" id="GO:0003700">
    <property type="term" value="F:DNA-binding transcription factor activity"/>
    <property type="evidence" value="ECO:0007669"/>
    <property type="project" value="InterPro"/>
</dbReference>
<dbReference type="GO" id="GO:0043565">
    <property type="term" value="F:sequence-specific DNA binding"/>
    <property type="evidence" value="ECO:0007669"/>
    <property type="project" value="InterPro"/>
</dbReference>
<evidence type="ECO:0000313" key="6">
    <source>
        <dbReference type="EMBL" id="QUI22218.1"/>
    </source>
</evidence>
<dbReference type="PROSITE" id="PS01124">
    <property type="entry name" value="HTH_ARAC_FAMILY_2"/>
    <property type="match status" value="1"/>
</dbReference>
<dbReference type="InterPro" id="IPR018060">
    <property type="entry name" value="HTH_AraC"/>
</dbReference>
<protein>
    <submittedName>
        <fullName evidence="6">AraC family transcriptional regulator</fullName>
    </submittedName>
</protein>
<dbReference type="PROSITE" id="PS00041">
    <property type="entry name" value="HTH_ARAC_FAMILY_1"/>
    <property type="match status" value="1"/>
</dbReference>
<dbReference type="InterPro" id="IPR009057">
    <property type="entry name" value="Homeodomain-like_sf"/>
</dbReference>
<name>A0A8J8MJ39_9FIRM</name>
<dbReference type="InterPro" id="IPR041522">
    <property type="entry name" value="CdaR_GGDEF"/>
</dbReference>
<dbReference type="EMBL" id="CP058649">
    <property type="protein sequence ID" value="QUI22218.1"/>
    <property type="molecule type" value="Genomic_DNA"/>
</dbReference>
<dbReference type="PANTHER" id="PTHR43280">
    <property type="entry name" value="ARAC-FAMILY TRANSCRIPTIONAL REGULATOR"/>
    <property type="match status" value="1"/>
</dbReference>
<dbReference type="SMART" id="SM00342">
    <property type="entry name" value="HTH_ARAC"/>
    <property type="match status" value="1"/>
</dbReference>
<dbReference type="AlphaFoldDB" id="A0A8J8MJ39"/>
<keyword evidence="3" id="KW-0804">Transcription</keyword>
<dbReference type="InterPro" id="IPR018062">
    <property type="entry name" value="HTH_AraC-typ_CS"/>
</dbReference>
<evidence type="ECO:0000256" key="3">
    <source>
        <dbReference type="ARBA" id="ARBA00023163"/>
    </source>
</evidence>
<feature type="domain" description="HTH araC/xylS-type" evidence="5">
    <location>
        <begin position="651"/>
        <end position="750"/>
    </location>
</feature>
<keyword evidence="7" id="KW-1185">Reference proteome</keyword>
<accession>A0A8J8MJ39</accession>
<evidence type="ECO:0000256" key="1">
    <source>
        <dbReference type="ARBA" id="ARBA00023015"/>
    </source>
</evidence>
<evidence type="ECO:0000259" key="5">
    <source>
        <dbReference type="PROSITE" id="PS01124"/>
    </source>
</evidence>
<organism evidence="6 7">
    <name type="scientific">Vallitalea pronyensis</name>
    <dbReference type="NCBI Taxonomy" id="1348613"/>
    <lineage>
        <taxon>Bacteria</taxon>
        <taxon>Bacillati</taxon>
        <taxon>Bacillota</taxon>
        <taxon>Clostridia</taxon>
        <taxon>Lachnospirales</taxon>
        <taxon>Vallitaleaceae</taxon>
        <taxon>Vallitalea</taxon>
    </lineage>
</organism>